<dbReference type="OrthoDB" id="74835at2759"/>
<dbReference type="PANTHER" id="PTHR21551">
    <property type="entry name" value="TOPOISOMERASE II-ASSOCIATED PROTEIN PAT1"/>
    <property type="match status" value="1"/>
</dbReference>
<evidence type="ECO:0000313" key="11">
    <source>
        <dbReference type="Proteomes" id="UP000799118"/>
    </source>
</evidence>
<dbReference type="GO" id="GO:0033962">
    <property type="term" value="P:P-body assembly"/>
    <property type="evidence" value="ECO:0007669"/>
    <property type="project" value="TreeGrafter"/>
</dbReference>
<dbReference type="PANTHER" id="PTHR21551:SF0">
    <property type="entry name" value="PROTEIN ASSOCIATED WITH TOPO II RELATED-1, ISOFORM A"/>
    <property type="match status" value="1"/>
</dbReference>
<evidence type="ECO:0000256" key="8">
    <source>
        <dbReference type="SAM" id="MobiDB-lite"/>
    </source>
</evidence>
<comment type="subcellular location">
    <subcellularLocation>
        <location evidence="2">Cytoplasm</location>
        <location evidence="2">P-body</location>
    </subcellularLocation>
    <subcellularLocation>
        <location evidence="1">Nucleus</location>
    </subcellularLocation>
</comment>
<feature type="region of interest" description="Disordered" evidence="8">
    <location>
        <begin position="410"/>
        <end position="429"/>
    </location>
</feature>
<keyword evidence="6" id="KW-0539">Nucleus</keyword>
<keyword evidence="4" id="KW-0963">Cytoplasm</keyword>
<keyword evidence="11" id="KW-1185">Reference proteome</keyword>
<evidence type="ECO:0000256" key="1">
    <source>
        <dbReference type="ARBA" id="ARBA00004123"/>
    </source>
</evidence>
<comment type="similarity">
    <text evidence="3">Belongs to the PAT1 family.</text>
</comment>
<feature type="compositionally biased region" description="Low complexity" evidence="8">
    <location>
        <begin position="499"/>
        <end position="511"/>
    </location>
</feature>
<feature type="domain" description="mRNA decay factor PAT1" evidence="9">
    <location>
        <begin position="32"/>
        <end position="69"/>
    </location>
</feature>
<sequence length="838" mass="95516">MSFFGFEERTLEREKNRRVEQDEDLAVYTWGEESYDGLGDALQEEHDELNDETFGDVGKVGKDFDFASANPAVQPISKSFFLKNLLAAQAISLESIWDDRSPFSMRLNGSGRSSLQPRGDSPAQHRQQSGIRTLQEIESEMQALLRERQQQLLQQKQREEEEFLRQEEEREFQRQRLLYQQEQAQIQRQQQLHAHQHRTPPPRMLPVSQSPRFMEHQQRQILLLQQQQEQQQLLRLQQLQEQLRVEELERQLRSQHISTIPPDPDMEALQHQQLQHQLRHRSLPLEDGLPYLPHKLAQAEFLRDMQGLPQADQEALRVEAMRKILEAEKMEEKRRRKAAKIAHMSRYNDLMTQSDKDFITRIQVSQLVSQDPYADDFYAQVYGAIVRSRMGLGADDERVLKFGASGGVALGAPSKGGNRRPNAMQRMQQQVERIVSNARKREEEKGLHSLHSLQGALGKTSGRSYKAAPRQLLQVDSGAAPSASPTLSHAQPHAHISKSDSISNSHSDAAATHAARLGRETLGNGSSEDLVRMEPLTQREILVTLENMYDLVLNVEQLRRDPASSRGRRRVFWSNGESNEFDRLVDQMWSHLKVMLPLATSTPHPFISLLSAAKGKKILPRVTRHFDQQRMNTLLTLLIACFSQLDTQAFLSSVLQSILPIIVKGNLRLVCGLVGLLMHGQDIVAIAKSRPGLALLTLFLTRVEVMRQGEVDEIPTQEDFAQWQLMFDHLFQLLTPEFPLLFPSTRMAAHLPRDQPHINIPGIDSLDQPVWQFLAALAVQASSTQHQILVSSLREKVLDNVLSAKKGWVVDEEERTTKLANVDLFLHALGLDSSQITM</sequence>
<gene>
    <name evidence="10" type="ORF">BT96DRAFT_956954</name>
</gene>
<evidence type="ECO:0000259" key="9">
    <source>
        <dbReference type="Pfam" id="PF09770"/>
    </source>
</evidence>
<evidence type="ECO:0000256" key="2">
    <source>
        <dbReference type="ARBA" id="ARBA00004201"/>
    </source>
</evidence>
<dbReference type="GO" id="GO:0003723">
    <property type="term" value="F:RNA binding"/>
    <property type="evidence" value="ECO:0007669"/>
    <property type="project" value="UniProtKB-KW"/>
</dbReference>
<name>A0A6A4HTW7_9AGAR</name>
<reference evidence="10" key="1">
    <citation type="journal article" date="2019" name="Environ. Microbiol.">
        <title>Fungal ecological strategies reflected in gene transcription - a case study of two litter decomposers.</title>
        <authorList>
            <person name="Barbi F."/>
            <person name="Kohler A."/>
            <person name="Barry K."/>
            <person name="Baskaran P."/>
            <person name="Daum C."/>
            <person name="Fauchery L."/>
            <person name="Ihrmark K."/>
            <person name="Kuo A."/>
            <person name="LaButti K."/>
            <person name="Lipzen A."/>
            <person name="Morin E."/>
            <person name="Grigoriev I.V."/>
            <person name="Henrissat B."/>
            <person name="Lindahl B."/>
            <person name="Martin F."/>
        </authorList>
    </citation>
    <scope>NUCLEOTIDE SEQUENCE</scope>
    <source>
        <strain evidence="10">JB14</strain>
    </source>
</reference>
<evidence type="ECO:0000256" key="5">
    <source>
        <dbReference type="ARBA" id="ARBA00022884"/>
    </source>
</evidence>
<evidence type="ECO:0000256" key="6">
    <source>
        <dbReference type="ARBA" id="ARBA00023242"/>
    </source>
</evidence>
<feature type="region of interest" description="Disordered" evidence="8">
    <location>
        <begin position="107"/>
        <end position="130"/>
    </location>
</feature>
<protein>
    <recommendedName>
        <fullName evidence="9">mRNA decay factor PAT1 domain-containing protein</fullName>
    </recommendedName>
</protein>
<dbReference type="Pfam" id="PF09770">
    <property type="entry name" value="PAT1"/>
    <property type="match status" value="3"/>
</dbReference>
<keyword evidence="5" id="KW-0694">RNA-binding</keyword>
<dbReference type="GO" id="GO:0000290">
    <property type="term" value="P:deadenylation-dependent decapping of nuclear-transcribed mRNA"/>
    <property type="evidence" value="ECO:0007669"/>
    <property type="project" value="InterPro"/>
</dbReference>
<proteinExistence type="inferred from homology"/>
<evidence type="ECO:0000256" key="7">
    <source>
        <dbReference type="SAM" id="Coils"/>
    </source>
</evidence>
<feature type="region of interest" description="Disordered" evidence="8">
    <location>
        <begin position="476"/>
        <end position="513"/>
    </location>
</feature>
<evidence type="ECO:0000256" key="4">
    <source>
        <dbReference type="ARBA" id="ARBA00022490"/>
    </source>
</evidence>
<evidence type="ECO:0000313" key="10">
    <source>
        <dbReference type="EMBL" id="KAE9400374.1"/>
    </source>
</evidence>
<dbReference type="GO" id="GO:0000932">
    <property type="term" value="C:P-body"/>
    <property type="evidence" value="ECO:0007669"/>
    <property type="project" value="UniProtKB-SubCell"/>
</dbReference>
<feature type="coiled-coil region" evidence="7">
    <location>
        <begin position="134"/>
        <end position="185"/>
    </location>
</feature>
<dbReference type="InterPro" id="IPR019167">
    <property type="entry name" value="PAT1_dom"/>
</dbReference>
<dbReference type="AlphaFoldDB" id="A0A6A4HTW7"/>
<organism evidence="10 11">
    <name type="scientific">Gymnopus androsaceus JB14</name>
    <dbReference type="NCBI Taxonomy" id="1447944"/>
    <lineage>
        <taxon>Eukaryota</taxon>
        <taxon>Fungi</taxon>
        <taxon>Dikarya</taxon>
        <taxon>Basidiomycota</taxon>
        <taxon>Agaricomycotina</taxon>
        <taxon>Agaricomycetes</taxon>
        <taxon>Agaricomycetidae</taxon>
        <taxon>Agaricales</taxon>
        <taxon>Marasmiineae</taxon>
        <taxon>Omphalotaceae</taxon>
        <taxon>Gymnopus</taxon>
    </lineage>
</organism>
<feature type="domain" description="mRNA decay factor PAT1" evidence="9">
    <location>
        <begin position="123"/>
        <end position="646"/>
    </location>
</feature>
<keyword evidence="7" id="KW-0175">Coiled coil</keyword>
<evidence type="ECO:0000256" key="3">
    <source>
        <dbReference type="ARBA" id="ARBA00009138"/>
    </source>
</evidence>
<dbReference type="InterPro" id="IPR039900">
    <property type="entry name" value="Pat1-like"/>
</dbReference>
<dbReference type="GO" id="GO:0005634">
    <property type="term" value="C:nucleus"/>
    <property type="evidence" value="ECO:0007669"/>
    <property type="project" value="UniProtKB-SubCell"/>
</dbReference>
<feature type="domain" description="mRNA decay factor PAT1" evidence="9">
    <location>
        <begin position="648"/>
        <end position="832"/>
    </location>
</feature>
<accession>A0A6A4HTW7</accession>
<dbReference type="EMBL" id="ML769457">
    <property type="protein sequence ID" value="KAE9400374.1"/>
    <property type="molecule type" value="Genomic_DNA"/>
</dbReference>
<dbReference type="Proteomes" id="UP000799118">
    <property type="component" value="Unassembled WGS sequence"/>
</dbReference>